<gene>
    <name evidence="1" type="ORF">JOC28_000351</name>
</gene>
<dbReference type="RefSeq" id="WP_275582118.1">
    <property type="nucleotide sequence ID" value="NZ_JAFBEH010000004.1"/>
</dbReference>
<organism evidence="1 2">
    <name type="scientific">Streptococcus loxodontisalivarius</name>
    <dbReference type="NCBI Taxonomy" id="1349415"/>
    <lineage>
        <taxon>Bacteria</taxon>
        <taxon>Bacillati</taxon>
        <taxon>Bacillota</taxon>
        <taxon>Bacilli</taxon>
        <taxon>Lactobacillales</taxon>
        <taxon>Streptococcaceae</taxon>
        <taxon>Streptococcus</taxon>
    </lineage>
</organism>
<evidence type="ECO:0000313" key="2">
    <source>
        <dbReference type="Proteomes" id="UP000697472"/>
    </source>
</evidence>
<accession>A0ABS2PPU9</accession>
<comment type="caution">
    <text evidence="1">The sequence shown here is derived from an EMBL/GenBank/DDBJ whole genome shotgun (WGS) entry which is preliminary data.</text>
</comment>
<evidence type="ECO:0000313" key="1">
    <source>
        <dbReference type="EMBL" id="MBM7642059.1"/>
    </source>
</evidence>
<name>A0ABS2PPU9_9STRE</name>
<keyword evidence="2" id="KW-1185">Reference proteome</keyword>
<sequence length="44" mass="5200">MSSTVKQMIYLKNNRIILTLDLKEYDVTDCINEVIDELKKLKAR</sequence>
<reference evidence="1 2" key="1">
    <citation type="submission" date="2021-01" db="EMBL/GenBank/DDBJ databases">
        <title>Genomic Encyclopedia of Type Strains, Phase IV (KMG-IV): sequencing the most valuable type-strain genomes for metagenomic binning, comparative biology and taxonomic classification.</title>
        <authorList>
            <person name="Goeker M."/>
        </authorList>
    </citation>
    <scope>NUCLEOTIDE SEQUENCE [LARGE SCALE GENOMIC DNA]</scope>
    <source>
        <strain evidence="1 2">DSM 27382</strain>
    </source>
</reference>
<dbReference type="EMBL" id="JAFBEH010000004">
    <property type="protein sequence ID" value="MBM7642059.1"/>
    <property type="molecule type" value="Genomic_DNA"/>
</dbReference>
<proteinExistence type="predicted"/>
<protein>
    <submittedName>
        <fullName evidence="1">Uncharacterized protein</fullName>
    </submittedName>
</protein>
<dbReference type="Proteomes" id="UP000697472">
    <property type="component" value="Unassembled WGS sequence"/>
</dbReference>